<evidence type="ECO:0000313" key="3">
    <source>
        <dbReference type="Proteomes" id="UP001239994"/>
    </source>
</evidence>
<accession>A0AAD9DQ88</accession>
<evidence type="ECO:0000256" key="1">
    <source>
        <dbReference type="SAM" id="MobiDB-lite"/>
    </source>
</evidence>
<sequence>MTGDRNICPTCVPSTRVKEEGIFSFVMRRCAACIPVGRCHDPKSLPTMHRPTMSEPPIRQPEGPLNGSRPFTGAITKPPRSVQDGSLQERDPSSFTRGSLVLYQAHEGTVSDQGPSASLPRRASEEETGETERQRERRQRLEGLGNRGFPGQVACLEVGASGEDLEGGWLDRGMGGGAVQLGRAAGATGRVSAACPLRPGPDPDGGSGVVLTLTGS</sequence>
<protein>
    <submittedName>
        <fullName evidence="2">Uncharacterized protein</fullName>
    </submittedName>
</protein>
<dbReference type="AlphaFoldDB" id="A0AAD9DQ88"/>
<evidence type="ECO:0000313" key="2">
    <source>
        <dbReference type="EMBL" id="KAK1790066.1"/>
    </source>
</evidence>
<name>A0AAD9DQ88_9TELE</name>
<dbReference type="Proteomes" id="UP001239994">
    <property type="component" value="Unassembled WGS sequence"/>
</dbReference>
<feature type="region of interest" description="Disordered" evidence="1">
    <location>
        <begin position="185"/>
        <end position="216"/>
    </location>
</feature>
<organism evidence="2 3">
    <name type="scientific">Electrophorus voltai</name>
    <dbReference type="NCBI Taxonomy" id="2609070"/>
    <lineage>
        <taxon>Eukaryota</taxon>
        <taxon>Metazoa</taxon>
        <taxon>Chordata</taxon>
        <taxon>Craniata</taxon>
        <taxon>Vertebrata</taxon>
        <taxon>Euteleostomi</taxon>
        <taxon>Actinopterygii</taxon>
        <taxon>Neopterygii</taxon>
        <taxon>Teleostei</taxon>
        <taxon>Ostariophysi</taxon>
        <taxon>Gymnotiformes</taxon>
        <taxon>Gymnotoidei</taxon>
        <taxon>Gymnotidae</taxon>
        <taxon>Electrophorus</taxon>
    </lineage>
</organism>
<keyword evidence="3" id="KW-1185">Reference proteome</keyword>
<comment type="caution">
    <text evidence="2">The sequence shown here is derived from an EMBL/GenBank/DDBJ whole genome shotgun (WGS) entry which is preliminary data.</text>
</comment>
<reference evidence="2" key="1">
    <citation type="submission" date="2023-03" db="EMBL/GenBank/DDBJ databases">
        <title>Electrophorus voltai genome.</title>
        <authorList>
            <person name="Bian C."/>
        </authorList>
    </citation>
    <scope>NUCLEOTIDE SEQUENCE</scope>
    <source>
        <strain evidence="2">CB-2022</strain>
        <tissue evidence="2">Muscle</tissue>
    </source>
</reference>
<dbReference type="EMBL" id="JAROKS010000021">
    <property type="protein sequence ID" value="KAK1790066.1"/>
    <property type="molecule type" value="Genomic_DNA"/>
</dbReference>
<feature type="region of interest" description="Disordered" evidence="1">
    <location>
        <begin position="44"/>
        <end position="147"/>
    </location>
</feature>
<gene>
    <name evidence="2" type="ORF">P4O66_002376</name>
</gene>
<proteinExistence type="predicted"/>
<feature type="compositionally biased region" description="Basic and acidic residues" evidence="1">
    <location>
        <begin position="122"/>
        <end position="141"/>
    </location>
</feature>